<keyword evidence="3" id="KW-1185">Reference proteome</keyword>
<dbReference type="PANTHER" id="PTHR35749:SF1">
    <property type="entry name" value="OSJNBA0084A10.10 PROTEIN"/>
    <property type="match status" value="1"/>
</dbReference>
<feature type="compositionally biased region" description="Basic and acidic residues" evidence="1">
    <location>
        <begin position="85"/>
        <end position="98"/>
    </location>
</feature>
<evidence type="ECO:0000313" key="3">
    <source>
        <dbReference type="Proteomes" id="UP000886885"/>
    </source>
</evidence>
<sequence>MPNQRLGWTRKRHGSGDLGEIDLYSNSKLVVFGDYFCWSIILEASFEDYFKPIDKQAEFIMKKQLEEEEKSMKVMQTRALLEKHEAGKKNADVNDGDKAQSNQEMESTTKQYAPLKCLDSFLFFLQCFLSSTIQISSSFSPLMMKNADEASEQYQIATGPSLLDGFTFFHKPLITCMTPAHQNSNRPRYEIAFPALRCPI</sequence>
<protein>
    <submittedName>
        <fullName evidence="2">Uncharacterized protein</fullName>
    </submittedName>
</protein>
<dbReference type="EMBL" id="JAAWWB010000002">
    <property type="protein sequence ID" value="KAG6788712.1"/>
    <property type="molecule type" value="Genomic_DNA"/>
</dbReference>
<organism evidence="2 3">
    <name type="scientific">Populus tomentosa</name>
    <name type="common">Chinese white poplar</name>
    <dbReference type="NCBI Taxonomy" id="118781"/>
    <lineage>
        <taxon>Eukaryota</taxon>
        <taxon>Viridiplantae</taxon>
        <taxon>Streptophyta</taxon>
        <taxon>Embryophyta</taxon>
        <taxon>Tracheophyta</taxon>
        <taxon>Spermatophyta</taxon>
        <taxon>Magnoliopsida</taxon>
        <taxon>eudicotyledons</taxon>
        <taxon>Gunneridae</taxon>
        <taxon>Pentapetalae</taxon>
        <taxon>rosids</taxon>
        <taxon>fabids</taxon>
        <taxon>Malpighiales</taxon>
        <taxon>Salicaceae</taxon>
        <taxon>Saliceae</taxon>
        <taxon>Populus</taxon>
    </lineage>
</organism>
<dbReference type="Proteomes" id="UP000886885">
    <property type="component" value="Chromosome 1D"/>
</dbReference>
<gene>
    <name evidence="2" type="ORF">POTOM_004789</name>
</gene>
<feature type="region of interest" description="Disordered" evidence="1">
    <location>
        <begin position="85"/>
        <end position="106"/>
    </location>
</feature>
<name>A0A8X8AKS5_POPTO</name>
<dbReference type="PANTHER" id="PTHR35749">
    <property type="entry name" value="OSJNBA0084A10.10 PROTEIN"/>
    <property type="match status" value="1"/>
</dbReference>
<accession>A0A8X8AKS5</accession>
<evidence type="ECO:0000313" key="2">
    <source>
        <dbReference type="EMBL" id="KAG6788712.1"/>
    </source>
</evidence>
<comment type="caution">
    <text evidence="2">The sequence shown here is derived from an EMBL/GenBank/DDBJ whole genome shotgun (WGS) entry which is preliminary data.</text>
</comment>
<evidence type="ECO:0000256" key="1">
    <source>
        <dbReference type="SAM" id="MobiDB-lite"/>
    </source>
</evidence>
<proteinExistence type="predicted"/>
<dbReference type="AlphaFoldDB" id="A0A8X8AKS5"/>
<reference evidence="2" key="1">
    <citation type="journal article" date="2020" name="bioRxiv">
        <title>Hybrid origin of Populus tomentosa Carr. identified through genome sequencing and phylogenomic analysis.</title>
        <authorList>
            <person name="An X."/>
            <person name="Gao K."/>
            <person name="Chen Z."/>
            <person name="Li J."/>
            <person name="Yang X."/>
            <person name="Yang X."/>
            <person name="Zhou J."/>
            <person name="Guo T."/>
            <person name="Zhao T."/>
            <person name="Huang S."/>
            <person name="Miao D."/>
            <person name="Khan W.U."/>
            <person name="Rao P."/>
            <person name="Ye M."/>
            <person name="Lei B."/>
            <person name="Liao W."/>
            <person name="Wang J."/>
            <person name="Ji L."/>
            <person name="Li Y."/>
            <person name="Guo B."/>
            <person name="Mustafa N.S."/>
            <person name="Li S."/>
            <person name="Yun Q."/>
            <person name="Keller S.R."/>
            <person name="Mao J."/>
            <person name="Zhang R."/>
            <person name="Strauss S.H."/>
        </authorList>
    </citation>
    <scope>NUCLEOTIDE SEQUENCE</scope>
    <source>
        <strain evidence="2">GM15</strain>
        <tissue evidence="2">Leaf</tissue>
    </source>
</reference>